<dbReference type="Gene3D" id="1.10.10.10">
    <property type="entry name" value="Winged helix-like DNA-binding domain superfamily/Winged helix DNA-binding domain"/>
    <property type="match status" value="1"/>
</dbReference>
<dbReference type="InterPro" id="IPR036388">
    <property type="entry name" value="WH-like_DNA-bd_sf"/>
</dbReference>
<dbReference type="PANTHER" id="PTHR30154">
    <property type="entry name" value="LEUCINE-RESPONSIVE REGULATORY PROTEIN"/>
    <property type="match status" value="1"/>
</dbReference>
<dbReference type="AlphaFoldDB" id="A0A7X2NK16"/>
<dbReference type="InterPro" id="IPR011008">
    <property type="entry name" value="Dimeric_a/b-barrel"/>
</dbReference>
<evidence type="ECO:0000259" key="4">
    <source>
        <dbReference type="PROSITE" id="PS50956"/>
    </source>
</evidence>
<dbReference type="InterPro" id="IPR000485">
    <property type="entry name" value="AsnC-type_HTH_dom"/>
</dbReference>
<keyword evidence="2" id="KW-0238">DNA-binding</keyword>
<dbReference type="PROSITE" id="PS50956">
    <property type="entry name" value="HTH_ASNC_2"/>
    <property type="match status" value="1"/>
</dbReference>
<evidence type="ECO:0000256" key="2">
    <source>
        <dbReference type="ARBA" id="ARBA00023125"/>
    </source>
</evidence>
<name>A0A7X2NK16_9CLOT</name>
<dbReference type="SMART" id="SM00344">
    <property type="entry name" value="HTH_ASNC"/>
    <property type="match status" value="1"/>
</dbReference>
<dbReference type="GO" id="GO:0043200">
    <property type="term" value="P:response to amino acid"/>
    <property type="evidence" value="ECO:0007669"/>
    <property type="project" value="TreeGrafter"/>
</dbReference>
<dbReference type="PANTHER" id="PTHR30154:SF34">
    <property type="entry name" value="TRANSCRIPTIONAL REGULATOR AZLB"/>
    <property type="match status" value="1"/>
</dbReference>
<dbReference type="Pfam" id="PF01037">
    <property type="entry name" value="AsnC_trans_reg"/>
    <property type="match status" value="1"/>
</dbReference>
<dbReference type="InterPro" id="IPR019887">
    <property type="entry name" value="Tscrpt_reg_AsnC/Lrp_C"/>
</dbReference>
<keyword evidence="3" id="KW-0804">Transcription</keyword>
<dbReference type="GO" id="GO:0043565">
    <property type="term" value="F:sequence-specific DNA binding"/>
    <property type="evidence" value="ECO:0007669"/>
    <property type="project" value="InterPro"/>
</dbReference>
<evidence type="ECO:0000256" key="3">
    <source>
        <dbReference type="ARBA" id="ARBA00023163"/>
    </source>
</evidence>
<dbReference type="PRINTS" id="PR00033">
    <property type="entry name" value="HTHASNC"/>
</dbReference>
<dbReference type="InterPro" id="IPR011991">
    <property type="entry name" value="ArsR-like_HTH"/>
</dbReference>
<comment type="caution">
    <text evidence="5">The sequence shown here is derived from an EMBL/GenBank/DDBJ whole genome shotgun (WGS) entry which is preliminary data.</text>
</comment>
<dbReference type="EMBL" id="VUMD01000005">
    <property type="protein sequence ID" value="MSS36331.1"/>
    <property type="molecule type" value="Genomic_DNA"/>
</dbReference>
<dbReference type="CDD" id="cd00090">
    <property type="entry name" value="HTH_ARSR"/>
    <property type="match status" value="1"/>
</dbReference>
<proteinExistence type="predicted"/>
<keyword evidence="1" id="KW-0805">Transcription regulation</keyword>
<dbReference type="Gene3D" id="3.30.70.920">
    <property type="match status" value="1"/>
</dbReference>
<keyword evidence="6" id="KW-1185">Reference proteome</keyword>
<evidence type="ECO:0000313" key="6">
    <source>
        <dbReference type="Proteomes" id="UP000429958"/>
    </source>
</evidence>
<evidence type="ECO:0000256" key="1">
    <source>
        <dbReference type="ARBA" id="ARBA00023015"/>
    </source>
</evidence>
<dbReference type="SUPFAM" id="SSF46785">
    <property type="entry name" value="Winged helix' DNA-binding domain"/>
    <property type="match status" value="1"/>
</dbReference>
<gene>
    <name evidence="5" type="ORF">FYJ39_07055</name>
</gene>
<evidence type="ECO:0000313" key="5">
    <source>
        <dbReference type="EMBL" id="MSS36331.1"/>
    </source>
</evidence>
<dbReference type="RefSeq" id="WP_154471764.1">
    <property type="nucleotide sequence ID" value="NZ_DBEWUL010000130.1"/>
</dbReference>
<feature type="domain" description="HTH asnC-type" evidence="4">
    <location>
        <begin position="1"/>
        <end position="62"/>
    </location>
</feature>
<dbReference type="GO" id="GO:0005829">
    <property type="term" value="C:cytosol"/>
    <property type="evidence" value="ECO:0007669"/>
    <property type="project" value="TreeGrafter"/>
</dbReference>
<dbReference type="Pfam" id="PF13412">
    <property type="entry name" value="HTH_24"/>
    <property type="match status" value="1"/>
</dbReference>
<protein>
    <submittedName>
        <fullName evidence="5">Lrp/AsnC family transcriptional regulator</fullName>
    </submittedName>
</protein>
<sequence>MDKIDYKILNILKEKGREKASDISKEIHLSVSAVLDRIKKMEESGIIKGYTVMVDTKALGNDVTALMEISLEHPRFHDSFTEMIIDHPNIVDCYYLTGDYDFVLKITCSSSDELERIHRTIKSMTGVSATRTHFVLKEIKNVYTAIPEEGKKTIHSKAAP</sequence>
<organism evidence="5 6">
    <name type="scientific">Clostridium porci</name>
    <dbReference type="NCBI Taxonomy" id="2605778"/>
    <lineage>
        <taxon>Bacteria</taxon>
        <taxon>Bacillati</taxon>
        <taxon>Bacillota</taxon>
        <taxon>Clostridia</taxon>
        <taxon>Eubacteriales</taxon>
        <taxon>Clostridiaceae</taxon>
        <taxon>Clostridium</taxon>
    </lineage>
</organism>
<reference evidence="5 6" key="1">
    <citation type="submission" date="2019-08" db="EMBL/GenBank/DDBJ databases">
        <title>In-depth cultivation of the pig gut microbiome towards novel bacterial diversity and tailored functional studies.</title>
        <authorList>
            <person name="Wylensek D."/>
            <person name="Hitch T.C.A."/>
            <person name="Clavel T."/>
        </authorList>
    </citation>
    <scope>NUCLEOTIDE SEQUENCE [LARGE SCALE GENOMIC DNA]</scope>
    <source>
        <strain evidence="5 6">WCA-389-WT-23D1</strain>
    </source>
</reference>
<dbReference type="InterPro" id="IPR036390">
    <property type="entry name" value="WH_DNA-bd_sf"/>
</dbReference>
<dbReference type="Proteomes" id="UP000429958">
    <property type="component" value="Unassembled WGS sequence"/>
</dbReference>
<dbReference type="InterPro" id="IPR019888">
    <property type="entry name" value="Tscrpt_reg_AsnC-like"/>
</dbReference>
<accession>A0A7X2NK16</accession>
<dbReference type="SUPFAM" id="SSF54909">
    <property type="entry name" value="Dimeric alpha+beta barrel"/>
    <property type="match status" value="1"/>
</dbReference>